<dbReference type="RefSeq" id="WP_004601157.1">
    <property type="nucleotide sequence ID" value="NZ_HF541867.1"/>
</dbReference>
<dbReference type="EMBL" id="AHAE01000060">
    <property type="protein sequence ID" value="EJZ81797.1"/>
    <property type="molecule type" value="Genomic_DNA"/>
</dbReference>
<evidence type="ECO:0000259" key="1">
    <source>
        <dbReference type="PROSITE" id="PS51352"/>
    </source>
</evidence>
<dbReference type="STRING" id="29321.AAV33_07885"/>
<dbReference type="Proteomes" id="UP000011016">
    <property type="component" value="Unassembled WGS sequence"/>
</dbReference>
<keyword evidence="4" id="KW-1185">Reference proteome</keyword>
<proteinExistence type="predicted"/>
<dbReference type="SUPFAM" id="SSF52833">
    <property type="entry name" value="Thioredoxin-like"/>
    <property type="match status" value="1"/>
</dbReference>
<sequence>MRRQVLGYVLAILAIVAVVAIAAPALFDSASVGREDSARVSPTDAPEPGVALAARPDCPGEEIAGVELGCLGEAESGEGEASADSPAVINLWAWWCAPCREELPLFDELAQRRPDLVVAGVHADEHAGNGAALLEELGVGLASFQDDDNAFAAALELPRVVPITVVVAGGEPAAVYPRTFSTVEELERAVDEALADAPAAG</sequence>
<evidence type="ECO:0000313" key="2">
    <source>
        <dbReference type="EMBL" id="CCI83760.1"/>
    </source>
</evidence>
<dbReference type="Gene3D" id="3.40.30.10">
    <property type="entry name" value="Glutaredoxin"/>
    <property type="match status" value="1"/>
</dbReference>
<dbReference type="CDD" id="cd02966">
    <property type="entry name" value="TlpA_like_family"/>
    <property type="match status" value="1"/>
</dbReference>
<name>I7KJQ0_9CORY</name>
<organism evidence="2 5">
    <name type="scientific">Corynebacterium otitidis ATCC 51513</name>
    <dbReference type="NCBI Taxonomy" id="883169"/>
    <lineage>
        <taxon>Bacteria</taxon>
        <taxon>Bacillati</taxon>
        <taxon>Actinomycetota</taxon>
        <taxon>Actinomycetes</taxon>
        <taxon>Mycobacteriales</taxon>
        <taxon>Corynebacteriaceae</taxon>
        <taxon>Corynebacterium</taxon>
    </lineage>
</organism>
<dbReference type="HOGENOM" id="CLU_042529_6_1_11"/>
<dbReference type="PROSITE" id="PS51352">
    <property type="entry name" value="THIOREDOXIN_2"/>
    <property type="match status" value="1"/>
</dbReference>
<protein>
    <submittedName>
        <fullName evidence="2">Putative secreted protein</fullName>
    </submittedName>
</protein>
<gene>
    <name evidence="2" type="ORF">BN46_1033</name>
    <name evidence="3" type="ORF">HMPREF9719_01267</name>
</gene>
<dbReference type="Proteomes" id="UP000006078">
    <property type="component" value="Unassembled WGS sequence"/>
</dbReference>
<dbReference type="EMBL" id="CAJZ01000146">
    <property type="protein sequence ID" value="CCI83760.1"/>
    <property type="molecule type" value="Genomic_DNA"/>
</dbReference>
<reference evidence="2 5" key="1">
    <citation type="journal article" date="2012" name="J. Bacteriol.">
        <title>Draft Genome Sequence of Turicella otitidis ATCC 51513, Isolated from Middle Ear Fluid from a Child with Otitis Media.</title>
        <authorList>
            <person name="Brinkrolf K."/>
            <person name="Schneider J."/>
            <person name="Knecht M."/>
            <person name="Ruckert C."/>
            <person name="Tauch A."/>
        </authorList>
    </citation>
    <scope>NUCLEOTIDE SEQUENCE [LARGE SCALE GENOMIC DNA]</scope>
    <source>
        <strain evidence="2 5">ATCC 51513</strain>
    </source>
</reference>
<dbReference type="eggNOG" id="COG0526">
    <property type="taxonomic scope" value="Bacteria"/>
</dbReference>
<dbReference type="PROSITE" id="PS00194">
    <property type="entry name" value="THIOREDOXIN_1"/>
    <property type="match status" value="1"/>
</dbReference>
<evidence type="ECO:0000313" key="5">
    <source>
        <dbReference type="Proteomes" id="UP000011016"/>
    </source>
</evidence>
<comment type="caution">
    <text evidence="2">The sequence shown here is derived from an EMBL/GenBank/DDBJ whole genome shotgun (WGS) entry which is preliminary data.</text>
</comment>
<dbReference type="OrthoDB" id="9796554at2"/>
<dbReference type="InterPro" id="IPR017937">
    <property type="entry name" value="Thioredoxin_CS"/>
</dbReference>
<dbReference type="InterPro" id="IPR036249">
    <property type="entry name" value="Thioredoxin-like_sf"/>
</dbReference>
<evidence type="ECO:0000313" key="4">
    <source>
        <dbReference type="Proteomes" id="UP000006078"/>
    </source>
</evidence>
<reference evidence="3 4" key="2">
    <citation type="submission" date="2012-08" db="EMBL/GenBank/DDBJ databases">
        <title>The Genome Sequence of Turicella otitidis ATCC 51513.</title>
        <authorList>
            <consortium name="The Broad Institute Genome Sequencing Platform"/>
            <person name="Earl A."/>
            <person name="Ward D."/>
            <person name="Feldgarden M."/>
            <person name="Gevers D."/>
            <person name="Huys G."/>
            <person name="Walker B."/>
            <person name="Young S.K."/>
            <person name="Zeng Q."/>
            <person name="Gargeya S."/>
            <person name="Fitzgerald M."/>
            <person name="Haas B."/>
            <person name="Abouelleil A."/>
            <person name="Alvarado L."/>
            <person name="Arachchi H.M."/>
            <person name="Berlin A.M."/>
            <person name="Chapman S.B."/>
            <person name="Goldberg J."/>
            <person name="Griggs A."/>
            <person name="Gujja S."/>
            <person name="Hansen M."/>
            <person name="Howarth C."/>
            <person name="Imamovic A."/>
            <person name="Larimer J."/>
            <person name="McCowen C."/>
            <person name="Montmayeur A."/>
            <person name="Murphy C."/>
            <person name="Neiman D."/>
            <person name="Pearson M."/>
            <person name="Priest M."/>
            <person name="Roberts A."/>
            <person name="Saif S."/>
            <person name="Shea T."/>
            <person name="Sisk P."/>
            <person name="Sykes S."/>
            <person name="Wortman J."/>
            <person name="Nusbaum C."/>
            <person name="Birren B."/>
        </authorList>
    </citation>
    <scope>NUCLEOTIDE SEQUENCE [LARGE SCALE GENOMIC DNA]</scope>
    <source>
        <strain evidence="3 4">ATCC 51513</strain>
    </source>
</reference>
<feature type="domain" description="Thioredoxin" evidence="1">
    <location>
        <begin position="41"/>
        <end position="195"/>
    </location>
</feature>
<dbReference type="InterPro" id="IPR013766">
    <property type="entry name" value="Thioredoxin_domain"/>
</dbReference>
<accession>I7KJQ0</accession>
<dbReference type="Pfam" id="PF00085">
    <property type="entry name" value="Thioredoxin"/>
    <property type="match status" value="1"/>
</dbReference>
<evidence type="ECO:0000313" key="3">
    <source>
        <dbReference type="EMBL" id="EJZ81797.1"/>
    </source>
</evidence>
<dbReference type="AlphaFoldDB" id="I7KJQ0"/>